<evidence type="ECO:0000313" key="2">
    <source>
        <dbReference type="Proteomes" id="UP001595075"/>
    </source>
</evidence>
<accession>A0ABR4CTM3</accession>
<name>A0ABR4CTM3_9HELO</name>
<organism evidence="1 2">
    <name type="scientific">Oculimacula yallundae</name>
    <dbReference type="NCBI Taxonomy" id="86028"/>
    <lineage>
        <taxon>Eukaryota</taxon>
        <taxon>Fungi</taxon>
        <taxon>Dikarya</taxon>
        <taxon>Ascomycota</taxon>
        <taxon>Pezizomycotina</taxon>
        <taxon>Leotiomycetes</taxon>
        <taxon>Helotiales</taxon>
        <taxon>Ploettnerulaceae</taxon>
        <taxon>Oculimacula</taxon>
    </lineage>
</organism>
<comment type="caution">
    <text evidence="1">The sequence shown here is derived from an EMBL/GenBank/DDBJ whole genome shotgun (WGS) entry which is preliminary data.</text>
</comment>
<dbReference type="EMBL" id="JAZHXI010000003">
    <property type="protein sequence ID" value="KAL2073290.1"/>
    <property type="molecule type" value="Genomic_DNA"/>
</dbReference>
<proteinExistence type="predicted"/>
<evidence type="ECO:0000313" key="1">
    <source>
        <dbReference type="EMBL" id="KAL2073290.1"/>
    </source>
</evidence>
<protein>
    <submittedName>
        <fullName evidence="1">Uncharacterized protein</fullName>
    </submittedName>
</protein>
<keyword evidence="2" id="KW-1185">Reference proteome</keyword>
<reference evidence="1 2" key="1">
    <citation type="journal article" date="2024" name="Commun. Biol.">
        <title>Comparative genomic analysis of thermophilic fungi reveals convergent evolutionary adaptations and gene losses.</title>
        <authorList>
            <person name="Steindorff A.S."/>
            <person name="Aguilar-Pontes M.V."/>
            <person name="Robinson A.J."/>
            <person name="Andreopoulos B."/>
            <person name="LaButti K."/>
            <person name="Kuo A."/>
            <person name="Mondo S."/>
            <person name="Riley R."/>
            <person name="Otillar R."/>
            <person name="Haridas S."/>
            <person name="Lipzen A."/>
            <person name="Grimwood J."/>
            <person name="Schmutz J."/>
            <person name="Clum A."/>
            <person name="Reid I.D."/>
            <person name="Moisan M.C."/>
            <person name="Butler G."/>
            <person name="Nguyen T.T.M."/>
            <person name="Dewar K."/>
            <person name="Conant G."/>
            <person name="Drula E."/>
            <person name="Henrissat B."/>
            <person name="Hansel C."/>
            <person name="Singer S."/>
            <person name="Hutchinson M.I."/>
            <person name="de Vries R.P."/>
            <person name="Natvig D.O."/>
            <person name="Powell A.J."/>
            <person name="Tsang A."/>
            <person name="Grigoriev I.V."/>
        </authorList>
    </citation>
    <scope>NUCLEOTIDE SEQUENCE [LARGE SCALE GENOMIC DNA]</scope>
    <source>
        <strain evidence="1 2">CBS 494.80</strain>
    </source>
</reference>
<sequence>MFDSNLLQDFNGIQFTLEICPTFVIYERIALVLLVSQTKVSIQSHLLFLQLKMVWSCDDHYVHYLLKSTLSKILSRKPQLSILSMESE</sequence>
<gene>
    <name evidence="1" type="ORF">VTL71DRAFT_10614</name>
</gene>
<dbReference type="Proteomes" id="UP001595075">
    <property type="component" value="Unassembled WGS sequence"/>
</dbReference>